<dbReference type="EMBL" id="KQ971357">
    <property type="protein sequence ID" value="KYB26101.1"/>
    <property type="molecule type" value="Genomic_DNA"/>
</dbReference>
<accession>A0A139WE39</accession>
<feature type="transmembrane region" description="Helical" evidence="2">
    <location>
        <begin position="455"/>
        <end position="479"/>
    </location>
</feature>
<dbReference type="InParanoid" id="A0A139WE39"/>
<organism evidence="4 5">
    <name type="scientific">Tribolium castaneum</name>
    <name type="common">Red flour beetle</name>
    <dbReference type="NCBI Taxonomy" id="7070"/>
    <lineage>
        <taxon>Eukaryota</taxon>
        <taxon>Metazoa</taxon>
        <taxon>Ecdysozoa</taxon>
        <taxon>Arthropoda</taxon>
        <taxon>Hexapoda</taxon>
        <taxon>Insecta</taxon>
        <taxon>Pterygota</taxon>
        <taxon>Neoptera</taxon>
        <taxon>Endopterygota</taxon>
        <taxon>Coleoptera</taxon>
        <taxon>Polyphaga</taxon>
        <taxon>Cucujiformia</taxon>
        <taxon>Tenebrionidae</taxon>
        <taxon>Tenebrionidae incertae sedis</taxon>
        <taxon>Tribolium</taxon>
    </lineage>
</organism>
<feature type="chain" id="PRO_5007299719" evidence="3">
    <location>
        <begin position="21"/>
        <end position="481"/>
    </location>
</feature>
<evidence type="ECO:0000313" key="5">
    <source>
        <dbReference type="Proteomes" id="UP000007266"/>
    </source>
</evidence>
<sequence>MKNLDFSFLFSFFCTCEVLGEKIFKFVPFLTCTEAWKCRSRFYLPLLILDIYTNIKIAHRALFGPVKYFGEELFGKSVTLFIRLQSNICKHIKLENVLIWFLLNILGGSFNGNFLTKYFDEGSPLITEQVGHSFENKCFLYPRYTALESEFNDTEENVYVKSENISETTFLLYELQFPAFPNYKINIFNSTMTIKKCDKDDSCKLLRECTDAFIESDANHPPLSDDIVYLSWKKKLSGLFLLVQYKEKIKRCSDFNKPLNIHRVVLQSNKKLQFAYTKHSVMTATGENQEILPVNVSLGPDESVYVRISQCSICSMTLRLKCGLDDIDNKIARSDNGPRLLFANSFFIYGWQEIEMSPKKRNQRNNCKLQMFGSYNNTELLPSEVTKFWRATYRLAKGTSPPPPPTTTTTLTTTTAESTQTRKSSTVTLVTDAFLLPSDTTTSRNTCITKESSCWISITLACIFGFVALILSIATGVLLKK</sequence>
<keyword evidence="5" id="KW-1185">Reference proteome</keyword>
<dbReference type="OrthoDB" id="10374091at2759"/>
<dbReference type="KEGG" id="tca:103313789"/>
<proteinExistence type="predicted"/>
<keyword evidence="2" id="KW-0472">Membrane</keyword>
<reference evidence="4 5" key="1">
    <citation type="journal article" date="2008" name="Nature">
        <title>The genome of the model beetle and pest Tribolium castaneum.</title>
        <authorList>
            <consortium name="Tribolium Genome Sequencing Consortium"/>
            <person name="Richards S."/>
            <person name="Gibbs R.A."/>
            <person name="Weinstock G.M."/>
            <person name="Brown S.J."/>
            <person name="Denell R."/>
            <person name="Beeman R.W."/>
            <person name="Gibbs R."/>
            <person name="Beeman R.W."/>
            <person name="Brown S.J."/>
            <person name="Bucher G."/>
            <person name="Friedrich M."/>
            <person name="Grimmelikhuijzen C.J."/>
            <person name="Klingler M."/>
            <person name="Lorenzen M."/>
            <person name="Richards S."/>
            <person name="Roth S."/>
            <person name="Schroder R."/>
            <person name="Tautz D."/>
            <person name="Zdobnov E.M."/>
            <person name="Muzny D."/>
            <person name="Gibbs R.A."/>
            <person name="Weinstock G.M."/>
            <person name="Attaway T."/>
            <person name="Bell S."/>
            <person name="Buhay C.J."/>
            <person name="Chandrabose M.N."/>
            <person name="Chavez D."/>
            <person name="Clerk-Blankenburg K.P."/>
            <person name="Cree A."/>
            <person name="Dao M."/>
            <person name="Davis C."/>
            <person name="Chacko J."/>
            <person name="Dinh H."/>
            <person name="Dugan-Rocha S."/>
            <person name="Fowler G."/>
            <person name="Garner T.T."/>
            <person name="Garnes J."/>
            <person name="Gnirke A."/>
            <person name="Hawes A."/>
            <person name="Hernandez J."/>
            <person name="Hines S."/>
            <person name="Holder M."/>
            <person name="Hume J."/>
            <person name="Jhangiani S.N."/>
            <person name="Joshi V."/>
            <person name="Khan Z.M."/>
            <person name="Jackson L."/>
            <person name="Kovar C."/>
            <person name="Kowis A."/>
            <person name="Lee S."/>
            <person name="Lewis L.R."/>
            <person name="Margolis J."/>
            <person name="Morgan M."/>
            <person name="Nazareth L.V."/>
            <person name="Nguyen N."/>
            <person name="Okwuonu G."/>
            <person name="Parker D."/>
            <person name="Richards S."/>
            <person name="Ruiz S.J."/>
            <person name="Santibanez J."/>
            <person name="Savard J."/>
            <person name="Scherer S.E."/>
            <person name="Schneider B."/>
            <person name="Sodergren E."/>
            <person name="Tautz D."/>
            <person name="Vattahil S."/>
            <person name="Villasana D."/>
            <person name="White C.S."/>
            <person name="Wright R."/>
            <person name="Park Y."/>
            <person name="Beeman R.W."/>
            <person name="Lord J."/>
            <person name="Oppert B."/>
            <person name="Lorenzen M."/>
            <person name="Brown S."/>
            <person name="Wang L."/>
            <person name="Savard J."/>
            <person name="Tautz D."/>
            <person name="Richards S."/>
            <person name="Weinstock G."/>
            <person name="Gibbs R.A."/>
            <person name="Liu Y."/>
            <person name="Worley K."/>
            <person name="Weinstock G."/>
            <person name="Elsik C.G."/>
            <person name="Reese J.T."/>
            <person name="Elhaik E."/>
            <person name="Landan G."/>
            <person name="Graur D."/>
            <person name="Arensburger P."/>
            <person name="Atkinson P."/>
            <person name="Beeman R.W."/>
            <person name="Beidler J."/>
            <person name="Brown S.J."/>
            <person name="Demuth J.P."/>
            <person name="Drury D.W."/>
            <person name="Du Y.Z."/>
            <person name="Fujiwara H."/>
            <person name="Lorenzen M."/>
            <person name="Maselli V."/>
            <person name="Osanai M."/>
            <person name="Park Y."/>
            <person name="Robertson H.M."/>
            <person name="Tu Z."/>
            <person name="Wang J.J."/>
            <person name="Wang S."/>
            <person name="Richards S."/>
            <person name="Song H."/>
            <person name="Zhang L."/>
            <person name="Sodergren E."/>
            <person name="Werner D."/>
            <person name="Stanke M."/>
            <person name="Morgenstern B."/>
            <person name="Solovyev V."/>
            <person name="Kosarev P."/>
            <person name="Brown G."/>
            <person name="Chen H.C."/>
            <person name="Ermolaeva O."/>
            <person name="Hlavina W."/>
            <person name="Kapustin Y."/>
            <person name="Kiryutin B."/>
            <person name="Kitts P."/>
            <person name="Maglott D."/>
            <person name="Pruitt K."/>
            <person name="Sapojnikov V."/>
            <person name="Souvorov A."/>
            <person name="Mackey A.J."/>
            <person name="Waterhouse R.M."/>
            <person name="Wyder S."/>
            <person name="Zdobnov E.M."/>
            <person name="Zdobnov E.M."/>
            <person name="Wyder S."/>
            <person name="Kriventseva E.V."/>
            <person name="Kadowaki T."/>
            <person name="Bork P."/>
            <person name="Aranda M."/>
            <person name="Bao R."/>
            <person name="Beermann A."/>
            <person name="Berns N."/>
            <person name="Bolognesi R."/>
            <person name="Bonneton F."/>
            <person name="Bopp D."/>
            <person name="Brown S.J."/>
            <person name="Bucher G."/>
            <person name="Butts T."/>
            <person name="Chaumot A."/>
            <person name="Denell R.E."/>
            <person name="Ferrier D.E."/>
            <person name="Friedrich M."/>
            <person name="Gordon C.M."/>
            <person name="Jindra M."/>
            <person name="Klingler M."/>
            <person name="Lan Q."/>
            <person name="Lattorff H.M."/>
            <person name="Laudet V."/>
            <person name="von Levetsow C."/>
            <person name="Liu Z."/>
            <person name="Lutz R."/>
            <person name="Lynch J.A."/>
            <person name="da Fonseca R.N."/>
            <person name="Posnien N."/>
            <person name="Reuter R."/>
            <person name="Roth S."/>
            <person name="Savard J."/>
            <person name="Schinko J.B."/>
            <person name="Schmitt C."/>
            <person name="Schoppmeier M."/>
            <person name="Schroder R."/>
            <person name="Shippy T.D."/>
            <person name="Simonnet F."/>
            <person name="Marques-Souza H."/>
            <person name="Tautz D."/>
            <person name="Tomoyasu Y."/>
            <person name="Trauner J."/>
            <person name="Van der Zee M."/>
            <person name="Vervoort M."/>
            <person name="Wittkopp N."/>
            <person name="Wimmer E.A."/>
            <person name="Yang X."/>
            <person name="Jones A.K."/>
            <person name="Sattelle D.B."/>
            <person name="Ebert P.R."/>
            <person name="Nelson D."/>
            <person name="Scott J.G."/>
            <person name="Beeman R.W."/>
            <person name="Muthukrishnan S."/>
            <person name="Kramer K.J."/>
            <person name="Arakane Y."/>
            <person name="Beeman R.W."/>
            <person name="Zhu Q."/>
            <person name="Hogenkamp D."/>
            <person name="Dixit R."/>
            <person name="Oppert B."/>
            <person name="Jiang H."/>
            <person name="Zou Z."/>
            <person name="Marshall J."/>
            <person name="Elpidina E."/>
            <person name="Vinokurov K."/>
            <person name="Oppert C."/>
            <person name="Zou Z."/>
            <person name="Evans J."/>
            <person name="Lu Z."/>
            <person name="Zhao P."/>
            <person name="Sumathipala N."/>
            <person name="Altincicek B."/>
            <person name="Vilcinskas A."/>
            <person name="Williams M."/>
            <person name="Hultmark D."/>
            <person name="Hetru C."/>
            <person name="Jiang H."/>
            <person name="Grimmelikhuijzen C.J."/>
            <person name="Hauser F."/>
            <person name="Cazzamali G."/>
            <person name="Williamson M."/>
            <person name="Park Y."/>
            <person name="Li B."/>
            <person name="Tanaka Y."/>
            <person name="Predel R."/>
            <person name="Neupert S."/>
            <person name="Schachtner J."/>
            <person name="Verleyen P."/>
            <person name="Raible F."/>
            <person name="Bork P."/>
            <person name="Friedrich M."/>
            <person name="Walden K.K."/>
            <person name="Robertson H.M."/>
            <person name="Angeli S."/>
            <person name="Foret S."/>
            <person name="Bucher G."/>
            <person name="Schuetz S."/>
            <person name="Maleszka R."/>
            <person name="Wimmer E.A."/>
            <person name="Beeman R.W."/>
            <person name="Lorenzen M."/>
            <person name="Tomoyasu Y."/>
            <person name="Miller S.C."/>
            <person name="Grossmann D."/>
            <person name="Bucher G."/>
        </authorList>
    </citation>
    <scope>NUCLEOTIDE SEQUENCE [LARGE SCALE GENOMIC DNA]</scope>
    <source>
        <strain evidence="4 5">Georgia GA2</strain>
    </source>
</reference>
<evidence type="ECO:0000313" key="4">
    <source>
        <dbReference type="EMBL" id="KYB26101.1"/>
    </source>
</evidence>
<evidence type="ECO:0000256" key="1">
    <source>
        <dbReference type="SAM" id="MobiDB-lite"/>
    </source>
</evidence>
<gene>
    <name evidence="4" type="primary">AUGUSTUS-3.0.2_31272</name>
    <name evidence="4" type="ORF">TcasGA2_TC031272</name>
</gene>
<feature type="region of interest" description="Disordered" evidence="1">
    <location>
        <begin position="397"/>
        <end position="418"/>
    </location>
</feature>
<evidence type="ECO:0000256" key="2">
    <source>
        <dbReference type="SAM" id="Phobius"/>
    </source>
</evidence>
<dbReference type="AlphaFoldDB" id="A0A139WE39"/>
<keyword evidence="2" id="KW-1133">Transmembrane helix</keyword>
<keyword evidence="3" id="KW-0732">Signal</keyword>
<name>A0A139WE39_TRICA</name>
<evidence type="ECO:0000256" key="3">
    <source>
        <dbReference type="SAM" id="SignalP"/>
    </source>
</evidence>
<protein>
    <submittedName>
        <fullName evidence="4">Uncharacterized protein</fullName>
    </submittedName>
</protein>
<dbReference type="Proteomes" id="UP000007266">
    <property type="component" value="Linkage group 8"/>
</dbReference>
<reference evidence="4 5" key="2">
    <citation type="journal article" date="2010" name="Nucleic Acids Res.">
        <title>BeetleBase in 2010: revisions to provide comprehensive genomic information for Tribolium castaneum.</title>
        <authorList>
            <person name="Kim H.S."/>
            <person name="Murphy T."/>
            <person name="Xia J."/>
            <person name="Caragea D."/>
            <person name="Park Y."/>
            <person name="Beeman R.W."/>
            <person name="Lorenzen M.D."/>
            <person name="Butcher S."/>
            <person name="Manak J.R."/>
            <person name="Brown S.J."/>
        </authorList>
    </citation>
    <scope>GENOME REANNOTATION</scope>
    <source>
        <strain evidence="4 5">Georgia GA2</strain>
    </source>
</reference>
<keyword evidence="2" id="KW-0812">Transmembrane</keyword>
<feature type="signal peptide" evidence="3">
    <location>
        <begin position="1"/>
        <end position="20"/>
    </location>
</feature>